<dbReference type="RefSeq" id="WP_115992002.1">
    <property type="nucleotide sequence ID" value="NZ_QRDY01000003.1"/>
</dbReference>
<organism evidence="1 2">
    <name type="scientific">Cohnella lupini</name>
    <dbReference type="NCBI Taxonomy" id="1294267"/>
    <lineage>
        <taxon>Bacteria</taxon>
        <taxon>Bacillati</taxon>
        <taxon>Bacillota</taxon>
        <taxon>Bacilli</taxon>
        <taxon>Bacillales</taxon>
        <taxon>Paenibacillaceae</taxon>
        <taxon>Cohnella</taxon>
    </lineage>
</organism>
<accession>A0A3D9IQD4</accession>
<dbReference type="Proteomes" id="UP000256869">
    <property type="component" value="Unassembled WGS sequence"/>
</dbReference>
<dbReference type="OrthoDB" id="2988890at2"/>
<keyword evidence="2" id="KW-1185">Reference proteome</keyword>
<dbReference type="Pfam" id="PF08868">
    <property type="entry name" value="YugN"/>
    <property type="match status" value="1"/>
</dbReference>
<dbReference type="SUPFAM" id="SSF160755">
    <property type="entry name" value="YugN-like"/>
    <property type="match status" value="1"/>
</dbReference>
<dbReference type="AlphaFoldDB" id="A0A3D9IQD4"/>
<evidence type="ECO:0000313" key="2">
    <source>
        <dbReference type="Proteomes" id="UP000256869"/>
    </source>
</evidence>
<dbReference type="EMBL" id="QRDY01000003">
    <property type="protein sequence ID" value="RED63897.1"/>
    <property type="molecule type" value="Genomic_DNA"/>
</dbReference>
<dbReference type="InterPro" id="IPR014967">
    <property type="entry name" value="Uncharacterised_YugN-like"/>
</dbReference>
<reference evidence="1 2" key="1">
    <citation type="submission" date="2018-07" db="EMBL/GenBank/DDBJ databases">
        <title>Genomic Encyclopedia of Type Strains, Phase III (KMG-III): the genomes of soil and plant-associated and newly described type strains.</title>
        <authorList>
            <person name="Whitman W."/>
        </authorList>
    </citation>
    <scope>NUCLEOTIDE SEQUENCE [LARGE SCALE GENOMIC DNA]</scope>
    <source>
        <strain evidence="1 2">CECT 8236</strain>
    </source>
</reference>
<proteinExistence type="predicted"/>
<protein>
    <submittedName>
        <fullName evidence="1">YugN-like protein</fullName>
    </submittedName>
</protein>
<evidence type="ECO:0000313" key="1">
    <source>
        <dbReference type="EMBL" id="RED63897.1"/>
    </source>
</evidence>
<sequence length="137" mass="15420">MHALPSTLTSQVQDYLNSKDALTEQGFTLGGNWDYDHGSFDCALDEAKKVWLRLPFDVTVGNLDIESPESDTKIQFGEPFVLKHVYNEGLDKEAQPRAVGALMDQFSDPVDPDDEIESNWIEQAKKKLSQVESIYPN</sequence>
<comment type="caution">
    <text evidence="1">The sequence shown here is derived from an EMBL/GenBank/DDBJ whole genome shotgun (WGS) entry which is preliminary data.</text>
</comment>
<dbReference type="Gene3D" id="3.30.310.100">
    <property type="entry name" value="YugN-like"/>
    <property type="match status" value="1"/>
</dbReference>
<dbReference type="InterPro" id="IPR036491">
    <property type="entry name" value="YugN-like_sf"/>
</dbReference>
<gene>
    <name evidence="1" type="ORF">DFP95_103138</name>
</gene>
<name>A0A3D9IQD4_9BACL</name>